<evidence type="ECO:0000313" key="4">
    <source>
        <dbReference type="EMBL" id="RTZ80484.1"/>
    </source>
</evidence>
<dbReference type="Pfam" id="PF00583">
    <property type="entry name" value="Acetyltransf_1"/>
    <property type="match status" value="1"/>
</dbReference>
<dbReference type="AlphaFoldDB" id="A0A432GA47"/>
<dbReference type="SUPFAM" id="SSF55729">
    <property type="entry name" value="Acyl-CoA N-acyltransferases (Nat)"/>
    <property type="match status" value="1"/>
</dbReference>
<evidence type="ECO:0000256" key="2">
    <source>
        <dbReference type="ARBA" id="ARBA00023315"/>
    </source>
</evidence>
<dbReference type="InterPro" id="IPR000182">
    <property type="entry name" value="GNAT_dom"/>
</dbReference>
<name>A0A432GA47_9DELT</name>
<keyword evidence="2" id="KW-0012">Acyltransferase</keyword>
<feature type="domain" description="N-acetyltransferase" evidence="3">
    <location>
        <begin position="10"/>
        <end position="155"/>
    </location>
</feature>
<evidence type="ECO:0000256" key="1">
    <source>
        <dbReference type="ARBA" id="ARBA00022679"/>
    </source>
</evidence>
<keyword evidence="1" id="KW-0808">Transferase</keyword>
<comment type="caution">
    <text evidence="4">The sequence shown here is derived from an EMBL/GenBank/DDBJ whole genome shotgun (WGS) entry which is preliminary data.</text>
</comment>
<organism evidence="4 5">
    <name type="scientific">SAR324 cluster bacterium</name>
    <dbReference type="NCBI Taxonomy" id="2024889"/>
    <lineage>
        <taxon>Bacteria</taxon>
        <taxon>Deltaproteobacteria</taxon>
        <taxon>SAR324 cluster</taxon>
    </lineage>
</organism>
<dbReference type="GO" id="GO:0016747">
    <property type="term" value="F:acyltransferase activity, transferring groups other than amino-acyl groups"/>
    <property type="evidence" value="ECO:0007669"/>
    <property type="project" value="InterPro"/>
</dbReference>
<dbReference type="PANTHER" id="PTHR43420">
    <property type="entry name" value="ACETYLTRANSFERASE"/>
    <property type="match status" value="1"/>
</dbReference>
<dbReference type="PROSITE" id="PS51186">
    <property type="entry name" value="GNAT"/>
    <property type="match status" value="1"/>
</dbReference>
<protein>
    <recommendedName>
        <fullName evidence="3">N-acetyltransferase domain-containing protein</fullName>
    </recommendedName>
</protein>
<accession>A0A432GA47</accession>
<dbReference type="EMBL" id="QNZM01000164">
    <property type="protein sequence ID" value="RTZ80484.1"/>
    <property type="molecule type" value="Genomic_DNA"/>
</dbReference>
<proteinExistence type="predicted"/>
<reference evidence="4 5" key="1">
    <citation type="submission" date="2018-06" db="EMBL/GenBank/DDBJ databases">
        <title>Combined omics and stable isotope probing to characterize newly discovered Mariana Back-Arc vent microbial communities.</title>
        <authorList>
            <person name="Trembath-Reichert E."/>
            <person name="Huber J.A."/>
        </authorList>
    </citation>
    <scope>NUCLEOTIDE SEQUENCE [LARGE SCALE GENOMIC DNA]</scope>
    <source>
        <strain evidence="4">MAG 63_2</strain>
    </source>
</reference>
<dbReference type="InterPro" id="IPR050680">
    <property type="entry name" value="YpeA/RimI_acetyltransf"/>
</dbReference>
<dbReference type="CDD" id="cd04301">
    <property type="entry name" value="NAT_SF"/>
    <property type="match status" value="1"/>
</dbReference>
<dbReference type="Proteomes" id="UP000286732">
    <property type="component" value="Unassembled WGS sequence"/>
</dbReference>
<sequence>MIPSSAHHVQGISFCLQPSPKEMMKMDSLCFSAAWSEQDYREMQEQPTFSNWLLQVPTAAQVGMLSFQSVPPELQILRLAVLPDWRKQGLAQFMLEQLEIVAKSANLESLWLEVNSANKAATALYYKQGYQETGIRKNYFINPLGDALLLKKILKYDDKQAAQ</sequence>
<evidence type="ECO:0000313" key="5">
    <source>
        <dbReference type="Proteomes" id="UP000286732"/>
    </source>
</evidence>
<dbReference type="Gene3D" id="3.40.630.30">
    <property type="match status" value="1"/>
</dbReference>
<evidence type="ECO:0000259" key="3">
    <source>
        <dbReference type="PROSITE" id="PS51186"/>
    </source>
</evidence>
<gene>
    <name evidence="4" type="ORF">DSY98_04320</name>
</gene>
<dbReference type="InterPro" id="IPR016181">
    <property type="entry name" value="Acyl_CoA_acyltransferase"/>
</dbReference>